<name>A0A6G1U5K9_9BACT</name>
<protein>
    <recommendedName>
        <fullName evidence="6">Tetratricopeptide repeat protein</fullName>
    </recommendedName>
</protein>
<evidence type="ECO:0000256" key="1">
    <source>
        <dbReference type="SAM" id="Coils"/>
    </source>
</evidence>
<dbReference type="RefSeq" id="WP_153125684.1">
    <property type="nucleotide sequence ID" value="NZ_VZCB01000098.1"/>
</dbReference>
<evidence type="ECO:0000313" key="4">
    <source>
        <dbReference type="EMBL" id="MQN82051.1"/>
    </source>
</evidence>
<gene>
    <name evidence="4" type="ORF">F7D73_14105</name>
</gene>
<comment type="caution">
    <text evidence="4">The sequence shown here is derived from an EMBL/GenBank/DDBJ whole genome shotgun (WGS) entry which is preliminary data.</text>
</comment>
<dbReference type="SUPFAM" id="SSF48452">
    <property type="entry name" value="TPR-like"/>
    <property type="match status" value="1"/>
</dbReference>
<accession>A0A6G1U5K9</accession>
<keyword evidence="3" id="KW-0732">Signal</keyword>
<feature type="signal peptide" evidence="3">
    <location>
        <begin position="1"/>
        <end position="22"/>
    </location>
</feature>
<feature type="chain" id="PRO_5026170931" description="Tetratricopeptide repeat protein" evidence="3">
    <location>
        <begin position="23"/>
        <end position="590"/>
    </location>
</feature>
<organism evidence="4 5">
    <name type="scientific">Segatella copri</name>
    <dbReference type="NCBI Taxonomy" id="165179"/>
    <lineage>
        <taxon>Bacteria</taxon>
        <taxon>Pseudomonadati</taxon>
        <taxon>Bacteroidota</taxon>
        <taxon>Bacteroidia</taxon>
        <taxon>Bacteroidales</taxon>
        <taxon>Prevotellaceae</taxon>
        <taxon>Segatella</taxon>
    </lineage>
</organism>
<keyword evidence="1" id="KW-0175">Coiled coil</keyword>
<evidence type="ECO:0000256" key="2">
    <source>
        <dbReference type="SAM" id="Phobius"/>
    </source>
</evidence>
<proteinExistence type="predicted"/>
<dbReference type="SMART" id="SM00028">
    <property type="entry name" value="TPR"/>
    <property type="match status" value="2"/>
</dbReference>
<evidence type="ECO:0008006" key="6">
    <source>
        <dbReference type="Google" id="ProtNLM"/>
    </source>
</evidence>
<dbReference type="OrthoDB" id="1082938at2"/>
<feature type="transmembrane region" description="Helical" evidence="2">
    <location>
        <begin position="379"/>
        <end position="398"/>
    </location>
</feature>
<reference evidence="4 5" key="1">
    <citation type="submission" date="2019-09" db="EMBL/GenBank/DDBJ databases">
        <title>Distinct polysaccharide growth profiles of human intestinal Prevotella copri isolates.</title>
        <authorList>
            <person name="Fehlner-Peach H."/>
            <person name="Magnabosco C."/>
            <person name="Raghavan V."/>
            <person name="Scher J.U."/>
            <person name="Tett A."/>
            <person name="Cox L.M."/>
            <person name="Gottsegen C."/>
            <person name="Watters A."/>
            <person name="Wiltshire- Gordon J.D."/>
            <person name="Segata N."/>
            <person name="Bonneau R."/>
            <person name="Littman D.R."/>
        </authorList>
    </citation>
    <scope>NUCLEOTIDE SEQUENCE [LARGE SCALE GENOMIC DNA]</scope>
    <source>
        <strain evidence="5">iA622</strain>
    </source>
</reference>
<dbReference type="InterPro" id="IPR011990">
    <property type="entry name" value="TPR-like_helical_dom_sf"/>
</dbReference>
<dbReference type="EMBL" id="VZCB01000098">
    <property type="protein sequence ID" value="MQN82051.1"/>
    <property type="molecule type" value="Genomic_DNA"/>
</dbReference>
<keyword evidence="2" id="KW-0812">Transmembrane</keyword>
<dbReference type="InterPro" id="IPR019734">
    <property type="entry name" value="TPR_rpt"/>
</dbReference>
<evidence type="ECO:0000256" key="3">
    <source>
        <dbReference type="SAM" id="SignalP"/>
    </source>
</evidence>
<keyword evidence="2" id="KW-0472">Membrane</keyword>
<keyword evidence="2" id="KW-1133">Transmembrane helix</keyword>
<evidence type="ECO:0000313" key="5">
    <source>
        <dbReference type="Proteomes" id="UP000480425"/>
    </source>
</evidence>
<dbReference type="AlphaFoldDB" id="A0A6G1U5K9"/>
<sequence>MIKVKLYILSVLLLLVSCTGNKVIDQQITRADSLMETNSDSALVALGMLDSLRKNNPKMSKAQQMRFDLIYAKGMNKGFVDFTTDSVMKQVVAYYNQHGSANERMLAYYLLGCAYRDLDDSPASLDCYLQATEQADTLSRDCDYHTLARIYGQIGEEYQRQRMILNAKNAYEVSEKYSWLAKDTLDALIIAEAQVNIMPLLMSPQKVIEQFEEIYKKYKKFGYPKEAARSLGIVVESLVLTKQFAKAKRYMDVYERESGYFSGNRNPGVRYYTYFYAKGLYYLNVHSSDSAKIYFQRCSNMAESQNAKRVAFDGWYKFYKQRHQLDSIIKYADLFIQYSDSVRAHNEVEAMSQTAALYNYSQWQKKAKVQEIENNRARMVILLMIVLVIVLIVVILYVKNLRKERQIRKEQLLFVKQQIIMKEQELQKSQDELAKMKNELSSKSLLVLDKEKSIMMLKDKIEALTNDCPQDNNESYAIFQQKAMVIKFRELAEKGIEPSSQQWDVLDNIFESFFKQFRLSLEKNSRLNENEYRICMLVWLGFAPNQMKILMNMSSSNISNIRKRLSKKLFDKEMTTSKFDDEIRKIRTGD</sequence>
<feature type="coiled-coil region" evidence="1">
    <location>
        <begin position="419"/>
        <end position="467"/>
    </location>
</feature>
<dbReference type="PROSITE" id="PS51257">
    <property type="entry name" value="PROKAR_LIPOPROTEIN"/>
    <property type="match status" value="1"/>
</dbReference>
<dbReference type="Gene3D" id="1.25.40.10">
    <property type="entry name" value="Tetratricopeptide repeat domain"/>
    <property type="match status" value="1"/>
</dbReference>
<dbReference type="Proteomes" id="UP000480425">
    <property type="component" value="Unassembled WGS sequence"/>
</dbReference>